<gene>
    <name evidence="4" type="ordered locus">AMIS_50730</name>
</gene>
<evidence type="ECO:0000313" key="5">
    <source>
        <dbReference type="Proteomes" id="UP000007882"/>
    </source>
</evidence>
<name>I0HBA6_ACTM4</name>
<dbReference type="OrthoDB" id="9794725at2"/>
<dbReference type="PANTHER" id="PTHR48081">
    <property type="entry name" value="AB HYDROLASE SUPERFAMILY PROTEIN C4A8.06C"/>
    <property type="match status" value="1"/>
</dbReference>
<dbReference type="eggNOG" id="COG0657">
    <property type="taxonomic scope" value="Bacteria"/>
</dbReference>
<reference evidence="4 5" key="1">
    <citation type="submission" date="2012-02" db="EMBL/GenBank/DDBJ databases">
        <title>Complete genome sequence of Actinoplanes missouriensis 431 (= NBRC 102363).</title>
        <authorList>
            <person name="Ohnishi Y."/>
            <person name="Ishikawa J."/>
            <person name="Sekine M."/>
            <person name="Hosoyama A."/>
            <person name="Harada T."/>
            <person name="Narita H."/>
            <person name="Hata T."/>
            <person name="Konno Y."/>
            <person name="Tutikane K."/>
            <person name="Fujita N."/>
            <person name="Horinouchi S."/>
            <person name="Hayakawa M."/>
        </authorList>
    </citation>
    <scope>NUCLEOTIDE SEQUENCE [LARGE SCALE GENOMIC DNA]</scope>
    <source>
        <strain evidence="5">ATCC 14538 / DSM 43046 / CBS 188.64 / JCM 3121 / NBRC 102363 / NCIMB 12654 / NRRL B-3342 / UNCC 431</strain>
    </source>
</reference>
<dbReference type="InterPro" id="IPR013094">
    <property type="entry name" value="AB_hydrolase_3"/>
</dbReference>
<evidence type="ECO:0000256" key="1">
    <source>
        <dbReference type="ARBA" id="ARBA00022801"/>
    </source>
</evidence>
<organism evidence="4 5">
    <name type="scientific">Actinoplanes missouriensis (strain ATCC 14538 / DSM 43046 / CBS 188.64 / JCM 3121 / NBRC 102363 / NCIMB 12654 / NRRL B-3342 / UNCC 431)</name>
    <dbReference type="NCBI Taxonomy" id="512565"/>
    <lineage>
        <taxon>Bacteria</taxon>
        <taxon>Bacillati</taxon>
        <taxon>Actinomycetota</taxon>
        <taxon>Actinomycetes</taxon>
        <taxon>Micromonosporales</taxon>
        <taxon>Micromonosporaceae</taxon>
        <taxon>Actinoplanes</taxon>
    </lineage>
</organism>
<dbReference type="PATRIC" id="fig|512565.3.peg.5067"/>
<sequence>MHDVMTIHPAADGGSGPRPAVLVLPGGAFRFHAAHEGDGYARWLSGLGLHAFVFRYPLLPGHPLPEPLLACREALDWIRSGPHGLDVDTTRLGVIGSSAGGLLAGLLSAGAVLSTDEPGAVRRRPDFTILAYAPADLRLLPDEAVSGLLDGRMDRRDEFSPVRHIDGDVGPTFLWATAEDPPGFPNALAYAAALQQAGVPVELHIYPHGGHGLGLADGVVYDGQGETRVPHTAEWADACAKWLRSEGLLPEPAAPRGEPGSTGGPPRGSSVISERPPGRAPAR</sequence>
<feature type="region of interest" description="Disordered" evidence="2">
    <location>
        <begin position="249"/>
        <end position="283"/>
    </location>
</feature>
<protein>
    <recommendedName>
        <fullName evidence="3">Alpha/beta hydrolase fold-3 domain-containing protein</fullName>
    </recommendedName>
</protein>
<dbReference type="EMBL" id="AP012319">
    <property type="protein sequence ID" value="BAL90293.1"/>
    <property type="molecule type" value="Genomic_DNA"/>
</dbReference>
<keyword evidence="5" id="KW-1185">Reference proteome</keyword>
<dbReference type="Pfam" id="PF07859">
    <property type="entry name" value="Abhydrolase_3"/>
    <property type="match status" value="1"/>
</dbReference>
<keyword evidence="1" id="KW-0378">Hydrolase</keyword>
<dbReference type="SUPFAM" id="SSF53474">
    <property type="entry name" value="alpha/beta-Hydrolases"/>
    <property type="match status" value="1"/>
</dbReference>
<evidence type="ECO:0000256" key="2">
    <source>
        <dbReference type="SAM" id="MobiDB-lite"/>
    </source>
</evidence>
<dbReference type="GO" id="GO:0016787">
    <property type="term" value="F:hydrolase activity"/>
    <property type="evidence" value="ECO:0007669"/>
    <property type="project" value="UniProtKB-KW"/>
</dbReference>
<proteinExistence type="predicted"/>
<dbReference type="KEGG" id="ams:AMIS_50730"/>
<dbReference type="PANTHER" id="PTHR48081:SF6">
    <property type="entry name" value="PEPTIDASE S9 PROLYL OLIGOPEPTIDASE CATALYTIC DOMAIN-CONTAINING PROTEIN"/>
    <property type="match status" value="1"/>
</dbReference>
<evidence type="ECO:0000259" key="3">
    <source>
        <dbReference type="Pfam" id="PF07859"/>
    </source>
</evidence>
<dbReference type="InterPro" id="IPR050300">
    <property type="entry name" value="GDXG_lipolytic_enzyme"/>
</dbReference>
<dbReference type="Gene3D" id="3.40.50.1820">
    <property type="entry name" value="alpha/beta hydrolase"/>
    <property type="match status" value="1"/>
</dbReference>
<accession>I0HBA6</accession>
<dbReference type="InterPro" id="IPR029058">
    <property type="entry name" value="AB_hydrolase_fold"/>
</dbReference>
<evidence type="ECO:0000313" key="4">
    <source>
        <dbReference type="EMBL" id="BAL90293.1"/>
    </source>
</evidence>
<dbReference type="Proteomes" id="UP000007882">
    <property type="component" value="Chromosome"/>
</dbReference>
<dbReference type="AlphaFoldDB" id="I0HBA6"/>
<dbReference type="STRING" id="512565.AMIS_50730"/>
<dbReference type="HOGENOM" id="CLU_012494_5_1_11"/>
<feature type="domain" description="Alpha/beta hydrolase fold-3" evidence="3">
    <location>
        <begin position="24"/>
        <end position="212"/>
    </location>
</feature>